<dbReference type="Pfam" id="PF12670">
    <property type="entry name" value="DUF3792"/>
    <property type="match status" value="1"/>
</dbReference>
<dbReference type="InterPro" id="IPR023804">
    <property type="entry name" value="DUF3792_TM"/>
</dbReference>
<feature type="transmembrane region" description="Helical" evidence="1">
    <location>
        <begin position="101"/>
        <end position="122"/>
    </location>
</feature>
<evidence type="ECO:0000313" key="3">
    <source>
        <dbReference type="Proteomes" id="UP000743899"/>
    </source>
</evidence>
<accession>A0ABX0A5B5</accession>
<dbReference type="Proteomes" id="UP000743899">
    <property type="component" value="Unassembled WGS sequence"/>
</dbReference>
<gene>
    <name evidence="2" type="ORF">GW534_13050</name>
</gene>
<protein>
    <submittedName>
        <fullName evidence="2">TIGR04086 family membrane protein</fullName>
    </submittedName>
</protein>
<name>A0ABX0A5B5_9BACI</name>
<feature type="transmembrane region" description="Helical" evidence="1">
    <location>
        <begin position="69"/>
        <end position="89"/>
    </location>
</feature>
<dbReference type="NCBIfam" id="TIGR04086">
    <property type="entry name" value="TIGR04086_membr"/>
    <property type="match status" value="1"/>
</dbReference>
<reference evidence="2 3" key="1">
    <citation type="submission" date="2020-01" db="EMBL/GenBank/DDBJ databases">
        <title>A novel Bacillus sp. from Pasinler.</title>
        <authorList>
            <person name="Adiguzel A."/>
            <person name="Ay H."/>
            <person name="Baltaci M.O."/>
        </authorList>
    </citation>
    <scope>NUCLEOTIDE SEQUENCE [LARGE SCALE GENOMIC DNA]</scope>
    <source>
        <strain evidence="2 3">P1</strain>
    </source>
</reference>
<keyword evidence="1" id="KW-1133">Transmembrane helix</keyword>
<organism evidence="2 3">
    <name type="scientific">Pallidibacillus pasinlerensis</name>
    <dbReference type="NCBI Taxonomy" id="2703818"/>
    <lineage>
        <taxon>Bacteria</taxon>
        <taxon>Bacillati</taxon>
        <taxon>Bacillota</taxon>
        <taxon>Bacilli</taxon>
        <taxon>Bacillales</taxon>
        <taxon>Bacillaceae</taxon>
        <taxon>Pallidibacillus</taxon>
    </lineage>
</organism>
<sequence>MDARRVSSSVLIGLGVIYVVAAIFSLIFSLILKFTSAQEDQLSLIITIISFIALFMGGLVAGGRVREKGWLLGGLTGLLYTVINFLFQYLGYDTIFSTQQLIYYVCFTLTAIMGGILGVNMFNSPTRE</sequence>
<proteinExistence type="predicted"/>
<dbReference type="RefSeq" id="WP_161921463.1">
    <property type="nucleotide sequence ID" value="NZ_JAACYS010000070.1"/>
</dbReference>
<feature type="transmembrane region" description="Helical" evidence="1">
    <location>
        <begin position="44"/>
        <end position="62"/>
    </location>
</feature>
<dbReference type="EMBL" id="JAACYS010000070">
    <property type="protein sequence ID" value="NCU18633.1"/>
    <property type="molecule type" value="Genomic_DNA"/>
</dbReference>
<keyword evidence="1" id="KW-0812">Transmembrane</keyword>
<comment type="caution">
    <text evidence="2">The sequence shown here is derived from an EMBL/GenBank/DDBJ whole genome shotgun (WGS) entry which is preliminary data.</text>
</comment>
<keyword evidence="1" id="KW-0472">Membrane</keyword>
<keyword evidence="3" id="KW-1185">Reference proteome</keyword>
<evidence type="ECO:0000256" key="1">
    <source>
        <dbReference type="SAM" id="Phobius"/>
    </source>
</evidence>
<feature type="transmembrane region" description="Helical" evidence="1">
    <location>
        <begin position="12"/>
        <end position="32"/>
    </location>
</feature>
<evidence type="ECO:0000313" key="2">
    <source>
        <dbReference type="EMBL" id="NCU18633.1"/>
    </source>
</evidence>